<dbReference type="PANTHER" id="PTHR40053:SF1">
    <property type="entry name" value="SPORULATION-CONTROL PROTEIN SPO0M"/>
    <property type="match status" value="1"/>
</dbReference>
<sequence>MILRKYLSLLGIGSARIDLILPKEKYRRGEDISGHFLIHGGTIEQKIRRIDCDLVMLNEVSGVERLIDSTTVLTSKKIDSDESNKMAFTFSLPKDIPVSSEAVSYRFKTRLTFNEGVESKDQDRILVTE</sequence>
<organism evidence="1 2">
    <name type="scientific">Litchfieldia luteola</name>
    <dbReference type="NCBI Taxonomy" id="682179"/>
    <lineage>
        <taxon>Bacteria</taxon>
        <taxon>Bacillati</taxon>
        <taxon>Bacillota</taxon>
        <taxon>Bacilli</taxon>
        <taxon>Bacillales</taxon>
        <taxon>Bacillaceae</taxon>
        <taxon>Litchfieldia</taxon>
    </lineage>
</organism>
<evidence type="ECO:0000313" key="2">
    <source>
        <dbReference type="Proteomes" id="UP001516662"/>
    </source>
</evidence>
<protein>
    <submittedName>
        <fullName evidence="1">Sporulation protein</fullName>
    </submittedName>
</protein>
<dbReference type="Proteomes" id="UP001516662">
    <property type="component" value="Unassembled WGS sequence"/>
</dbReference>
<accession>A0ABR9QGG0</accession>
<dbReference type="InterPro" id="IPR009776">
    <property type="entry name" value="Spore_0_M"/>
</dbReference>
<dbReference type="RefSeq" id="WP_193534996.1">
    <property type="nucleotide sequence ID" value="NZ_JADCLJ010000011.1"/>
</dbReference>
<dbReference type="PANTHER" id="PTHR40053">
    <property type="entry name" value="SPORULATION-CONTROL PROTEIN SPO0M"/>
    <property type="match status" value="1"/>
</dbReference>
<name>A0ABR9QGG0_9BACI</name>
<gene>
    <name evidence="1" type="ORF">IMZ08_05490</name>
</gene>
<dbReference type="EMBL" id="JADCLJ010000011">
    <property type="protein sequence ID" value="MBE4907516.1"/>
    <property type="molecule type" value="Genomic_DNA"/>
</dbReference>
<evidence type="ECO:0000313" key="1">
    <source>
        <dbReference type="EMBL" id="MBE4907516.1"/>
    </source>
</evidence>
<comment type="caution">
    <text evidence="1">The sequence shown here is derived from an EMBL/GenBank/DDBJ whole genome shotgun (WGS) entry which is preliminary data.</text>
</comment>
<keyword evidence="2" id="KW-1185">Reference proteome</keyword>
<proteinExistence type="predicted"/>
<reference evidence="1 2" key="1">
    <citation type="submission" date="2020-10" db="EMBL/GenBank/DDBJ databases">
        <title>Bacillus sp. HD4P25, an endophyte from a halophyte.</title>
        <authorList>
            <person name="Sun J.-Q."/>
        </authorList>
    </citation>
    <scope>NUCLEOTIDE SEQUENCE [LARGE SCALE GENOMIC DNA]</scope>
    <source>
        <strain evidence="1 2">YIM 93174</strain>
    </source>
</reference>
<dbReference type="Pfam" id="PF07070">
    <property type="entry name" value="Spo0M"/>
    <property type="match status" value="1"/>
</dbReference>